<dbReference type="InterPro" id="IPR012337">
    <property type="entry name" value="RNaseH-like_sf"/>
</dbReference>
<dbReference type="Proteomes" id="UP000604825">
    <property type="component" value="Unassembled WGS sequence"/>
</dbReference>
<evidence type="ECO:0000313" key="4">
    <source>
        <dbReference type="Proteomes" id="UP000604825"/>
    </source>
</evidence>
<dbReference type="PANTHER" id="PTHR42648">
    <property type="entry name" value="TRANSPOSASE, PUTATIVE-RELATED"/>
    <property type="match status" value="1"/>
</dbReference>
<gene>
    <name evidence="3" type="ORF">NCGR_LOCUS13710</name>
</gene>
<dbReference type="GO" id="GO:0015074">
    <property type="term" value="P:DNA integration"/>
    <property type="evidence" value="ECO:0007669"/>
    <property type="project" value="InterPro"/>
</dbReference>
<dbReference type="GO" id="GO:0003676">
    <property type="term" value="F:nucleic acid binding"/>
    <property type="evidence" value="ECO:0007669"/>
    <property type="project" value="InterPro"/>
</dbReference>
<dbReference type="Pfam" id="PF13976">
    <property type="entry name" value="gag_pre-integrs"/>
    <property type="match status" value="2"/>
</dbReference>
<dbReference type="Pfam" id="PF00665">
    <property type="entry name" value="rve"/>
    <property type="match status" value="1"/>
</dbReference>
<keyword evidence="1" id="KW-0378">Hydrolase</keyword>
<accession>A0A811N7B5</accession>
<dbReference type="GO" id="GO:0006508">
    <property type="term" value="P:proteolysis"/>
    <property type="evidence" value="ECO:0007669"/>
    <property type="project" value="UniProtKB-KW"/>
</dbReference>
<evidence type="ECO:0000256" key="1">
    <source>
        <dbReference type="ARBA" id="ARBA00022670"/>
    </source>
</evidence>
<sequence>MARNLISLSTLDAEGYRHSGSGGVCKVSKGSLIHMIGNMNSAKLYVLRESTLHGSVTAVAVSNDEPSKTNLWHMRLGHMSELGMAELIKRHLSDGCTVGKMKFCEHCVFASKSIYCISQNKEELWTSSTLIEECDIVHYAFSYAEQVENIHEPATYTEAVVSGDREKWIFAMQEEMQSLEKNGTWDVVRLPKHKNAVRCKGSSREMRVYLLQCYIKKVLHRFNMHDAKSVSTPAPHFKLSALQCASTDEDFEYMSRVPYSSVVGSLMYAMVCSRPDLSYAVSLVSRYMANPGKEHWKAVQWIFRDWFISYESVQSGDVVHMGDNNPREIVGIGSVQIKMHDGMIRTLKDVRHIPGMARNLISLSTLDAEGYRHSGSGRVCKVSKGSLIHMIGNMNSAKLYVLRESTLYGSITAAAVSNEPSKTNLWHMRLGHMSELGISELIKRDLLDGCTMGKMKFCEHCVFCKQKRVKFNASVHTTKGTLDYVHADLWGASRKPSYGGARYMLTIIDDYSRKVWPYFLKNKDDTFAAFKEWKVMIERQTKKKVKLLCTDNDGEFCSDAFNDYCREDGIVRHHTIPYTPQQNGVAERMNRTIISRARCLLSNARMNRRFWAEVANTACYLINRSPSIPLNKKTPIEVWSGMPADYS</sequence>
<keyword evidence="1" id="KW-0645">Protease</keyword>
<dbReference type="InterPro" id="IPR025724">
    <property type="entry name" value="GAG-pre-integrase_dom"/>
</dbReference>
<evidence type="ECO:0000259" key="2">
    <source>
        <dbReference type="PROSITE" id="PS50994"/>
    </source>
</evidence>
<dbReference type="Gene3D" id="3.30.420.10">
    <property type="entry name" value="Ribonuclease H-like superfamily/Ribonuclease H"/>
    <property type="match status" value="1"/>
</dbReference>
<dbReference type="GO" id="GO:0008233">
    <property type="term" value="F:peptidase activity"/>
    <property type="evidence" value="ECO:0007669"/>
    <property type="project" value="UniProtKB-KW"/>
</dbReference>
<organism evidence="3 4">
    <name type="scientific">Miscanthus lutarioriparius</name>
    <dbReference type="NCBI Taxonomy" id="422564"/>
    <lineage>
        <taxon>Eukaryota</taxon>
        <taxon>Viridiplantae</taxon>
        <taxon>Streptophyta</taxon>
        <taxon>Embryophyta</taxon>
        <taxon>Tracheophyta</taxon>
        <taxon>Spermatophyta</taxon>
        <taxon>Magnoliopsida</taxon>
        <taxon>Liliopsida</taxon>
        <taxon>Poales</taxon>
        <taxon>Poaceae</taxon>
        <taxon>PACMAD clade</taxon>
        <taxon>Panicoideae</taxon>
        <taxon>Andropogonodae</taxon>
        <taxon>Andropogoneae</taxon>
        <taxon>Saccharinae</taxon>
        <taxon>Miscanthus</taxon>
    </lineage>
</organism>
<proteinExistence type="predicted"/>
<dbReference type="SUPFAM" id="SSF53098">
    <property type="entry name" value="Ribonuclease H-like"/>
    <property type="match status" value="1"/>
</dbReference>
<dbReference type="OrthoDB" id="785858at2759"/>
<dbReference type="Pfam" id="PF22936">
    <property type="entry name" value="Pol_BBD"/>
    <property type="match status" value="1"/>
</dbReference>
<feature type="domain" description="Integrase catalytic" evidence="2">
    <location>
        <begin position="472"/>
        <end position="643"/>
    </location>
</feature>
<comment type="caution">
    <text evidence="3">The sequence shown here is derived from an EMBL/GenBank/DDBJ whole genome shotgun (WGS) entry which is preliminary data.</text>
</comment>
<dbReference type="PANTHER" id="PTHR42648:SF28">
    <property type="entry name" value="TRANSPOSON-ENCODED PROTEIN WITH RIBONUCLEASE H-LIKE AND RETROVIRUS ZINC FINGER-LIKE DOMAINS"/>
    <property type="match status" value="1"/>
</dbReference>
<protein>
    <recommendedName>
        <fullName evidence="2">Integrase catalytic domain-containing protein</fullName>
    </recommendedName>
</protein>
<keyword evidence="4" id="KW-1185">Reference proteome</keyword>
<dbReference type="AlphaFoldDB" id="A0A811N7B5"/>
<dbReference type="InterPro" id="IPR039537">
    <property type="entry name" value="Retrotran_Ty1/copia-like"/>
</dbReference>
<evidence type="ECO:0000313" key="3">
    <source>
        <dbReference type="EMBL" id="CAD6220140.1"/>
    </source>
</evidence>
<dbReference type="PROSITE" id="PS50994">
    <property type="entry name" value="INTEGRASE"/>
    <property type="match status" value="1"/>
</dbReference>
<dbReference type="InterPro" id="IPR001584">
    <property type="entry name" value="Integrase_cat-core"/>
</dbReference>
<dbReference type="InterPro" id="IPR054722">
    <property type="entry name" value="PolX-like_BBD"/>
</dbReference>
<name>A0A811N7B5_9POAL</name>
<dbReference type="InterPro" id="IPR036397">
    <property type="entry name" value="RNaseH_sf"/>
</dbReference>
<reference evidence="3" key="1">
    <citation type="submission" date="2020-10" db="EMBL/GenBank/DDBJ databases">
        <authorList>
            <person name="Han B."/>
            <person name="Lu T."/>
            <person name="Zhao Q."/>
            <person name="Huang X."/>
            <person name="Zhao Y."/>
        </authorList>
    </citation>
    <scope>NUCLEOTIDE SEQUENCE</scope>
</reference>
<dbReference type="EMBL" id="CAJGYO010000003">
    <property type="protein sequence ID" value="CAD6220140.1"/>
    <property type="molecule type" value="Genomic_DNA"/>
</dbReference>